<evidence type="ECO:0000256" key="5">
    <source>
        <dbReference type="ARBA" id="ARBA00023172"/>
    </source>
</evidence>
<dbReference type="GO" id="GO:0006313">
    <property type="term" value="P:DNA transposition"/>
    <property type="evidence" value="ECO:0007669"/>
    <property type="project" value="UniProtKB-UniRule"/>
</dbReference>
<dbReference type="GO" id="GO:0003677">
    <property type="term" value="F:DNA binding"/>
    <property type="evidence" value="ECO:0007669"/>
    <property type="project" value="UniProtKB-UniRule"/>
</dbReference>
<evidence type="ECO:0000256" key="2">
    <source>
        <dbReference type="ARBA" id="ARBA00010961"/>
    </source>
</evidence>
<dbReference type="PANTHER" id="PTHR33217">
    <property type="entry name" value="TRANSPOSASE FOR INSERTION SEQUENCE ELEMENT IS1081"/>
    <property type="match status" value="1"/>
</dbReference>
<evidence type="ECO:0000313" key="8">
    <source>
        <dbReference type="Proteomes" id="UP000031532"/>
    </source>
</evidence>
<reference evidence="7 8" key="1">
    <citation type="journal article" date="2015" name="Genome Announc.">
        <title>Draft Genome Sequence of the Terrestrial Cyanobacterium Scytonema millei VB511283, Isolated from Eastern India.</title>
        <authorList>
            <person name="Sen D."/>
            <person name="Chandrababunaidu M.M."/>
            <person name="Singh D."/>
            <person name="Sanghi N."/>
            <person name="Ghorai A."/>
            <person name="Mishra G.P."/>
            <person name="Madduluri M."/>
            <person name="Adhikary S.P."/>
            <person name="Tripathy S."/>
        </authorList>
    </citation>
    <scope>NUCLEOTIDE SEQUENCE [LARGE SCALE GENOMIC DNA]</scope>
    <source>
        <strain evidence="7 8">VB511283</strain>
    </source>
</reference>
<name>A0A9X5E9W1_9CYAN</name>
<protein>
    <recommendedName>
        <fullName evidence="6">Mutator family transposase</fullName>
    </recommendedName>
</protein>
<keyword evidence="6" id="KW-0814">Transposable element</keyword>
<dbReference type="GO" id="GO:0004803">
    <property type="term" value="F:transposase activity"/>
    <property type="evidence" value="ECO:0007669"/>
    <property type="project" value="UniProtKB-UniRule"/>
</dbReference>
<dbReference type="AlphaFoldDB" id="A0A9X5E9W1"/>
<evidence type="ECO:0000256" key="6">
    <source>
        <dbReference type="RuleBase" id="RU365089"/>
    </source>
</evidence>
<dbReference type="Pfam" id="PF00872">
    <property type="entry name" value="Transposase_mut"/>
    <property type="match status" value="1"/>
</dbReference>
<comment type="caution">
    <text evidence="7">The sequence shown here is derived from an EMBL/GenBank/DDBJ whole genome shotgun (WGS) entry which is preliminary data.</text>
</comment>
<organism evidence="7 8">
    <name type="scientific">Scytonema millei VB511283</name>
    <dbReference type="NCBI Taxonomy" id="1245923"/>
    <lineage>
        <taxon>Bacteria</taxon>
        <taxon>Bacillati</taxon>
        <taxon>Cyanobacteriota</taxon>
        <taxon>Cyanophyceae</taxon>
        <taxon>Nostocales</taxon>
        <taxon>Scytonemataceae</taxon>
        <taxon>Scytonema</taxon>
    </lineage>
</organism>
<keyword evidence="3 6" id="KW-0815">Transposition</keyword>
<comment type="similarity">
    <text evidence="2 6">Belongs to the transposase mutator family.</text>
</comment>
<proteinExistence type="inferred from homology"/>
<evidence type="ECO:0000256" key="1">
    <source>
        <dbReference type="ARBA" id="ARBA00002190"/>
    </source>
</evidence>
<sequence>MTHWQHIIPFFAFPPEIRKAIYTTNVIESMNMTLRKVLRNPKCFSY</sequence>
<dbReference type="RefSeq" id="WP_374189057.1">
    <property type="nucleotide sequence ID" value="NZ_JTJC03000008.1"/>
</dbReference>
<keyword evidence="8" id="KW-1185">Reference proteome</keyword>
<evidence type="ECO:0000313" key="7">
    <source>
        <dbReference type="EMBL" id="NHC37473.1"/>
    </source>
</evidence>
<dbReference type="PANTHER" id="PTHR33217:SF5">
    <property type="entry name" value="MUTATOR FAMILY TRANSPOSASE"/>
    <property type="match status" value="1"/>
</dbReference>
<keyword evidence="4 6" id="KW-0238">DNA-binding</keyword>
<evidence type="ECO:0000256" key="4">
    <source>
        <dbReference type="ARBA" id="ARBA00023125"/>
    </source>
</evidence>
<dbReference type="EMBL" id="JTJC03000008">
    <property type="protein sequence ID" value="NHC37473.1"/>
    <property type="molecule type" value="Genomic_DNA"/>
</dbReference>
<accession>A0A9X5E9W1</accession>
<gene>
    <name evidence="7" type="ORF">QH73_0023025</name>
</gene>
<dbReference type="InterPro" id="IPR001207">
    <property type="entry name" value="Transposase_mutator"/>
</dbReference>
<evidence type="ECO:0000256" key="3">
    <source>
        <dbReference type="ARBA" id="ARBA00022578"/>
    </source>
</evidence>
<comment type="function">
    <text evidence="1 6">Required for the transposition of the insertion element.</text>
</comment>
<keyword evidence="5 6" id="KW-0233">DNA recombination</keyword>
<dbReference type="Proteomes" id="UP000031532">
    <property type="component" value="Unassembled WGS sequence"/>
</dbReference>